<dbReference type="AlphaFoldDB" id="A0AA41WIK3"/>
<accession>A0AA41WIK3</accession>
<name>A0AA41WIK3_9GAMM</name>
<dbReference type="InterPro" id="IPR058601">
    <property type="entry name" value="Phage_phiTE_015-like"/>
</dbReference>
<dbReference type="EMBL" id="JAMYBS010000020">
    <property type="protein sequence ID" value="MCO7546141.1"/>
    <property type="molecule type" value="Genomic_DNA"/>
</dbReference>
<dbReference type="Pfam" id="PF26207">
    <property type="entry name" value="Phage_phiTE_015"/>
    <property type="match status" value="1"/>
</dbReference>
<organism evidence="1 2">
    <name type="scientific">Stutzerimonas nitrititolerans</name>
    <dbReference type="NCBI Taxonomy" id="2482751"/>
    <lineage>
        <taxon>Bacteria</taxon>
        <taxon>Pseudomonadati</taxon>
        <taxon>Pseudomonadota</taxon>
        <taxon>Gammaproteobacteria</taxon>
        <taxon>Pseudomonadales</taxon>
        <taxon>Pseudomonadaceae</taxon>
        <taxon>Stutzerimonas</taxon>
    </lineage>
</organism>
<protein>
    <submittedName>
        <fullName evidence="1">Uncharacterized protein</fullName>
    </submittedName>
</protein>
<comment type="caution">
    <text evidence="1">The sequence shown here is derived from an EMBL/GenBank/DDBJ whole genome shotgun (WGS) entry which is preliminary data.</text>
</comment>
<proteinExistence type="predicted"/>
<evidence type="ECO:0000313" key="1">
    <source>
        <dbReference type="EMBL" id="MCO7546141.1"/>
    </source>
</evidence>
<gene>
    <name evidence="1" type="ORF">NJF43_15390</name>
</gene>
<evidence type="ECO:0000313" key="2">
    <source>
        <dbReference type="Proteomes" id="UP001165292"/>
    </source>
</evidence>
<sequence length="59" mass="6845">MSMSDRDDFEEWYQGVMECSAIATYPVRRQALKDDRTPRGYLDPKTDLAWSAWQARGTA</sequence>
<dbReference type="RefSeq" id="WP_253163922.1">
    <property type="nucleotide sequence ID" value="NZ_JAMYBS010000020.1"/>
</dbReference>
<dbReference type="Proteomes" id="UP001165292">
    <property type="component" value="Unassembled WGS sequence"/>
</dbReference>
<reference evidence="1" key="1">
    <citation type="submission" date="2022-06" db="EMBL/GenBank/DDBJ databases">
        <title>Detection of beta-lactamases in bacteria of animal origin.</title>
        <authorList>
            <person name="Mlynarcik P."/>
            <person name="Zdarska V."/>
            <person name="Chudobova H."/>
            <person name="Prochazkova P."/>
            <person name="Hricova K."/>
            <person name="Mezerova K."/>
            <person name="Bardon J."/>
            <person name="Dolejska M."/>
            <person name="Sukkar I."/>
            <person name="Kolar M."/>
        </authorList>
    </citation>
    <scope>NUCLEOTIDE SEQUENCE</scope>
    <source>
        <strain evidence="1">S 300-3</strain>
    </source>
</reference>